<comment type="function">
    <text evidence="1">Intake of glucose and galactose.</text>
</comment>
<keyword evidence="4" id="KW-1003">Cell membrane</keyword>
<comment type="similarity">
    <text evidence="3">Belongs to the major facilitator superfamily. FHS transporter (TC 2.A.1.7) family.</text>
</comment>
<feature type="transmembrane region" description="Helical" evidence="8">
    <location>
        <begin position="7"/>
        <end position="29"/>
    </location>
</feature>
<dbReference type="Gene3D" id="1.20.1250.20">
    <property type="entry name" value="MFS general substrate transporter like domains"/>
    <property type="match status" value="2"/>
</dbReference>
<dbReference type="InterPro" id="IPR005964">
    <property type="entry name" value="Glc/Gal_transptr_bac"/>
</dbReference>
<feature type="transmembrane region" description="Helical" evidence="8">
    <location>
        <begin position="100"/>
        <end position="123"/>
    </location>
</feature>
<feature type="transmembrane region" description="Helical" evidence="8">
    <location>
        <begin position="362"/>
        <end position="383"/>
    </location>
</feature>
<feature type="transmembrane region" description="Helical" evidence="8">
    <location>
        <begin position="188"/>
        <end position="207"/>
    </location>
</feature>
<dbReference type="InterPro" id="IPR036259">
    <property type="entry name" value="MFS_trans_sf"/>
</dbReference>
<evidence type="ECO:0000256" key="2">
    <source>
        <dbReference type="ARBA" id="ARBA00004429"/>
    </source>
</evidence>
<evidence type="ECO:0000256" key="4">
    <source>
        <dbReference type="ARBA" id="ARBA00022475"/>
    </source>
</evidence>
<dbReference type="PANTHER" id="PTHR43702:SF12">
    <property type="entry name" value="N-ACETYL GLUCOSAMINE TRANSPORTER NAGP"/>
    <property type="match status" value="1"/>
</dbReference>
<feature type="transmembrane region" description="Helical" evidence="8">
    <location>
        <begin position="76"/>
        <end position="94"/>
    </location>
</feature>
<feature type="transmembrane region" description="Helical" evidence="8">
    <location>
        <begin position="307"/>
        <end position="325"/>
    </location>
</feature>
<feature type="transmembrane region" description="Helical" evidence="8">
    <location>
        <begin position="135"/>
        <end position="158"/>
    </location>
</feature>
<evidence type="ECO:0000313" key="9">
    <source>
        <dbReference type="EMBL" id="MEX6690921.1"/>
    </source>
</evidence>
<dbReference type="RefSeq" id="WP_369332337.1">
    <property type="nucleotide sequence ID" value="NZ_JAULBC010000011.1"/>
</dbReference>
<dbReference type="InterPro" id="IPR050375">
    <property type="entry name" value="MFS_TsgA-like"/>
</dbReference>
<feature type="transmembrane region" description="Helical" evidence="8">
    <location>
        <begin position="41"/>
        <end position="64"/>
    </location>
</feature>
<dbReference type="PANTHER" id="PTHR43702">
    <property type="entry name" value="L-FUCOSE-PROTON SYMPORTER"/>
    <property type="match status" value="1"/>
</dbReference>
<name>A0ABV3ZLZ5_9BACT</name>
<keyword evidence="10" id="KW-1185">Reference proteome</keyword>
<reference evidence="9 10" key="1">
    <citation type="submission" date="2023-07" db="EMBL/GenBank/DDBJ databases">
        <authorList>
            <person name="Lian W.-H."/>
        </authorList>
    </citation>
    <scope>NUCLEOTIDE SEQUENCE [LARGE SCALE GENOMIC DNA]</scope>
    <source>
        <strain evidence="9 10">SYSU DXS3180</strain>
    </source>
</reference>
<dbReference type="CDD" id="cd17394">
    <property type="entry name" value="MFS_FucP_like"/>
    <property type="match status" value="1"/>
</dbReference>
<keyword evidence="7 8" id="KW-0472">Membrane</keyword>
<evidence type="ECO:0000256" key="7">
    <source>
        <dbReference type="ARBA" id="ARBA00023136"/>
    </source>
</evidence>
<evidence type="ECO:0000256" key="1">
    <source>
        <dbReference type="ARBA" id="ARBA00003321"/>
    </source>
</evidence>
<sequence length="419" mass="44655">MKLFNKPIFIIGMLFFVFGFVTWLGAVLIPYLRIACQLNDIAGYLVAFSFYISYAVMAIPAASVLRLTGYKKGMSIGLLIMAAGAALFIPAAFIRSYPLFLTGLFVQGTGLAILQTASNPYITILGPHESAARRISVMGICSGIASVIGPLLIGAVILQDADGVKARIATMSAAEKTIVLSDLAHRVIVPYLIIVVVLVFLAMLVFFSGLPEVDADAENETVASANNSKTSIFQFPHLLLGVCTLFLYVGVEVIAGDTIVNYASSQGISLSVARFFASCTQVCMLAGYIIGIIAIPKYISQVRALKISPVAGLLFAGIALFTNGLVSVTFIALLGLANSLIWPSIWPLAINGLGRFTKIGSSLLIIAIGGGAILPLVYGWLAHIARPQQAYWLVIPCYLSIWLYAKTGHKVGLSLKHSA</sequence>
<dbReference type="InterPro" id="IPR011701">
    <property type="entry name" value="MFS"/>
</dbReference>
<dbReference type="SUPFAM" id="SSF103473">
    <property type="entry name" value="MFS general substrate transporter"/>
    <property type="match status" value="1"/>
</dbReference>
<dbReference type="Proteomes" id="UP001560573">
    <property type="component" value="Unassembled WGS sequence"/>
</dbReference>
<keyword evidence="6 8" id="KW-1133">Transmembrane helix</keyword>
<feature type="transmembrane region" description="Helical" evidence="8">
    <location>
        <begin position="275"/>
        <end position="295"/>
    </location>
</feature>
<keyword evidence="5 8" id="KW-0812">Transmembrane</keyword>
<dbReference type="NCBIfam" id="TIGR01272">
    <property type="entry name" value="gluP"/>
    <property type="match status" value="1"/>
</dbReference>
<gene>
    <name evidence="9" type="ORF">QTN47_25655</name>
</gene>
<organism evidence="9 10">
    <name type="scientific">Danxiaibacter flavus</name>
    <dbReference type="NCBI Taxonomy" id="3049108"/>
    <lineage>
        <taxon>Bacteria</taxon>
        <taxon>Pseudomonadati</taxon>
        <taxon>Bacteroidota</taxon>
        <taxon>Chitinophagia</taxon>
        <taxon>Chitinophagales</taxon>
        <taxon>Chitinophagaceae</taxon>
        <taxon>Danxiaibacter</taxon>
    </lineage>
</organism>
<dbReference type="Pfam" id="PF07690">
    <property type="entry name" value="MFS_1"/>
    <property type="match status" value="1"/>
</dbReference>
<dbReference type="EMBL" id="JAULBC010000011">
    <property type="protein sequence ID" value="MEX6690921.1"/>
    <property type="molecule type" value="Genomic_DNA"/>
</dbReference>
<protein>
    <submittedName>
        <fullName evidence="9">Sugar MFS transporter</fullName>
    </submittedName>
</protein>
<feature type="transmembrane region" description="Helical" evidence="8">
    <location>
        <begin position="238"/>
        <end position="255"/>
    </location>
</feature>
<evidence type="ECO:0000313" key="10">
    <source>
        <dbReference type="Proteomes" id="UP001560573"/>
    </source>
</evidence>
<comment type="caution">
    <text evidence="9">The sequence shown here is derived from an EMBL/GenBank/DDBJ whole genome shotgun (WGS) entry which is preliminary data.</text>
</comment>
<comment type="subcellular location">
    <subcellularLocation>
        <location evidence="2">Cell inner membrane</location>
        <topology evidence="2">Multi-pass membrane protein</topology>
    </subcellularLocation>
</comment>
<proteinExistence type="inferred from homology"/>
<evidence type="ECO:0000256" key="8">
    <source>
        <dbReference type="SAM" id="Phobius"/>
    </source>
</evidence>
<evidence type="ECO:0000256" key="5">
    <source>
        <dbReference type="ARBA" id="ARBA00022692"/>
    </source>
</evidence>
<evidence type="ECO:0000256" key="6">
    <source>
        <dbReference type="ARBA" id="ARBA00022989"/>
    </source>
</evidence>
<accession>A0ABV3ZLZ5</accession>
<evidence type="ECO:0000256" key="3">
    <source>
        <dbReference type="ARBA" id="ARBA00009120"/>
    </source>
</evidence>